<gene>
    <name evidence="2" type="ORF">SAMN04487884_1078</name>
</gene>
<dbReference type="GO" id="GO:0016757">
    <property type="term" value="F:glycosyltransferase activity"/>
    <property type="evidence" value="ECO:0007669"/>
    <property type="project" value="InterPro"/>
</dbReference>
<dbReference type="RefSeq" id="WP_074755162.1">
    <property type="nucleotide sequence ID" value="NZ_FOGJ01000007.1"/>
</dbReference>
<dbReference type="InterPro" id="IPR001296">
    <property type="entry name" value="Glyco_trans_1"/>
</dbReference>
<evidence type="ECO:0000259" key="1">
    <source>
        <dbReference type="Pfam" id="PF00534"/>
    </source>
</evidence>
<dbReference type="SUPFAM" id="SSF53756">
    <property type="entry name" value="UDP-Glycosyltransferase/glycogen phosphorylase"/>
    <property type="match status" value="1"/>
</dbReference>
<dbReference type="Pfam" id="PF00534">
    <property type="entry name" value="Glycos_transf_1"/>
    <property type="match status" value="1"/>
</dbReference>
<accession>A0A1H9Q1E2</accession>
<keyword evidence="2" id="KW-0808">Transferase</keyword>
<dbReference type="EMBL" id="FOGJ01000007">
    <property type="protein sequence ID" value="SER54218.1"/>
    <property type="molecule type" value="Genomic_DNA"/>
</dbReference>
<evidence type="ECO:0000313" key="2">
    <source>
        <dbReference type="EMBL" id="SER54218.1"/>
    </source>
</evidence>
<dbReference type="Gene3D" id="3.40.50.2000">
    <property type="entry name" value="Glycogen Phosphorylase B"/>
    <property type="match status" value="2"/>
</dbReference>
<proteinExistence type="predicted"/>
<dbReference type="PANTHER" id="PTHR46401:SF8">
    <property type="entry name" value="BLL6006 PROTEIN"/>
    <property type="match status" value="1"/>
</dbReference>
<dbReference type="AlphaFoldDB" id="A0A1H9Q1E2"/>
<dbReference type="Proteomes" id="UP000182584">
    <property type="component" value="Unassembled WGS sequence"/>
</dbReference>
<name>A0A1H9Q1E2_BUTFI</name>
<organism evidence="2 3">
    <name type="scientific">Butyrivibrio fibrisolvens</name>
    <dbReference type="NCBI Taxonomy" id="831"/>
    <lineage>
        <taxon>Bacteria</taxon>
        <taxon>Bacillati</taxon>
        <taxon>Bacillota</taxon>
        <taxon>Clostridia</taxon>
        <taxon>Lachnospirales</taxon>
        <taxon>Lachnospiraceae</taxon>
        <taxon>Butyrivibrio</taxon>
    </lineage>
</organism>
<evidence type="ECO:0000313" key="3">
    <source>
        <dbReference type="Proteomes" id="UP000182584"/>
    </source>
</evidence>
<dbReference type="PANTHER" id="PTHR46401">
    <property type="entry name" value="GLYCOSYLTRANSFERASE WBBK-RELATED"/>
    <property type="match status" value="1"/>
</dbReference>
<reference evidence="2 3" key="1">
    <citation type="submission" date="2016-10" db="EMBL/GenBank/DDBJ databases">
        <authorList>
            <person name="de Groot N.N."/>
        </authorList>
    </citation>
    <scope>NUCLEOTIDE SEQUENCE [LARGE SCALE GENOMIC DNA]</scope>
    <source>
        <strain evidence="2 3">AR40</strain>
    </source>
</reference>
<sequence>MNRYKVGIDSHGFRGWSGGIDLIATIAEAIICKEEIELYLIVEEQSIIEKTWIFLKNFLENFGNINKFKNSLENEFQSNKNLLDVFHVVVPNIKIITYKKTEIAFFNNREKKMQNAISKKNIDIIMPSYDCNSNVFDIPRIEYIFDFQHKYFPELFSESEKKFRESFFEKQIKNSKYILVNAQDVKKDINKFYPDNKCEIFVLPFKPFQKMNNINGNVSKYDLPSKYYVISNQFWQHKSHITAFEALEKIYNSGITDLHIVCTGKMVDYRNPDYINWLVKTIKSLNCVNNIHFVGFVPKNDQIEIMRKAIGLIQPTLFEGGPGGGATYNAICLGKPCLLSDISVNLEASSYIKSYYFEKKNADSLARLMVEHMNEDSLLDARIQEIIKKNKVEYGNYIFECIKKVIDDSK</sequence>
<feature type="domain" description="Glycosyl transferase family 1" evidence="1">
    <location>
        <begin position="225"/>
        <end position="382"/>
    </location>
</feature>
<dbReference type="OrthoDB" id="9801609at2"/>
<protein>
    <submittedName>
        <fullName evidence="2">Glycosyl transferases group 1</fullName>
    </submittedName>
</protein>